<reference evidence="2 3" key="1">
    <citation type="journal article" date="2020" name="Mol. Plant">
        <title>The Chromosome-Based Rubber Tree Genome Provides New Insights into Spurge Genome Evolution and Rubber Biosynthesis.</title>
        <authorList>
            <person name="Liu J."/>
            <person name="Shi C."/>
            <person name="Shi C.C."/>
            <person name="Li W."/>
            <person name="Zhang Q.J."/>
            <person name="Zhang Y."/>
            <person name="Li K."/>
            <person name="Lu H.F."/>
            <person name="Shi C."/>
            <person name="Zhu S.T."/>
            <person name="Xiao Z.Y."/>
            <person name="Nan H."/>
            <person name="Yue Y."/>
            <person name="Zhu X.G."/>
            <person name="Wu Y."/>
            <person name="Hong X.N."/>
            <person name="Fan G.Y."/>
            <person name="Tong Y."/>
            <person name="Zhang D."/>
            <person name="Mao C.L."/>
            <person name="Liu Y.L."/>
            <person name="Hao S.J."/>
            <person name="Liu W.Q."/>
            <person name="Lv M.Q."/>
            <person name="Zhang H.B."/>
            <person name="Liu Y."/>
            <person name="Hu-Tang G.R."/>
            <person name="Wang J.P."/>
            <person name="Wang J.H."/>
            <person name="Sun Y.H."/>
            <person name="Ni S.B."/>
            <person name="Chen W.B."/>
            <person name="Zhang X.C."/>
            <person name="Jiao Y.N."/>
            <person name="Eichler E.E."/>
            <person name="Li G.H."/>
            <person name="Liu X."/>
            <person name="Gao L.Z."/>
        </authorList>
    </citation>
    <scope>NUCLEOTIDE SEQUENCE [LARGE SCALE GENOMIC DNA]</scope>
    <source>
        <strain evidence="3">cv. GT1</strain>
        <tissue evidence="2">Leaf</tissue>
    </source>
</reference>
<accession>A0A6A6LI41</accession>
<evidence type="ECO:0000256" key="1">
    <source>
        <dbReference type="SAM" id="MobiDB-lite"/>
    </source>
</evidence>
<name>A0A6A6LI41_HEVBR</name>
<sequence length="114" mass="13099">MGDNKRNNKSVLKLFKGKARKPLKEEDSSSHGRRSQKVLPSDEDESPWTADPRINDKTSAFIARHYFPLAMVILGDDKTLCPIGNKNDKTSIMRRTTNMKCNDPEYLKLMKCRE</sequence>
<dbReference type="Proteomes" id="UP000467840">
    <property type="component" value="Chromosome 4"/>
</dbReference>
<keyword evidence="3" id="KW-1185">Reference proteome</keyword>
<dbReference type="AlphaFoldDB" id="A0A6A6LI41"/>
<organism evidence="2 3">
    <name type="scientific">Hevea brasiliensis</name>
    <name type="common">Para rubber tree</name>
    <name type="synonym">Siphonia brasiliensis</name>
    <dbReference type="NCBI Taxonomy" id="3981"/>
    <lineage>
        <taxon>Eukaryota</taxon>
        <taxon>Viridiplantae</taxon>
        <taxon>Streptophyta</taxon>
        <taxon>Embryophyta</taxon>
        <taxon>Tracheophyta</taxon>
        <taxon>Spermatophyta</taxon>
        <taxon>Magnoliopsida</taxon>
        <taxon>eudicotyledons</taxon>
        <taxon>Gunneridae</taxon>
        <taxon>Pentapetalae</taxon>
        <taxon>rosids</taxon>
        <taxon>fabids</taxon>
        <taxon>Malpighiales</taxon>
        <taxon>Euphorbiaceae</taxon>
        <taxon>Crotonoideae</taxon>
        <taxon>Micrandreae</taxon>
        <taxon>Hevea</taxon>
    </lineage>
</organism>
<gene>
    <name evidence="2" type="ORF">GH714_020252</name>
</gene>
<proteinExistence type="predicted"/>
<comment type="caution">
    <text evidence="2">The sequence shown here is derived from an EMBL/GenBank/DDBJ whole genome shotgun (WGS) entry which is preliminary data.</text>
</comment>
<evidence type="ECO:0000313" key="2">
    <source>
        <dbReference type="EMBL" id="KAF2301121.1"/>
    </source>
</evidence>
<dbReference type="PANTHER" id="PTHR33511">
    <property type="entry name" value="OS06G0632400 PROTEIN"/>
    <property type="match status" value="1"/>
</dbReference>
<feature type="region of interest" description="Disordered" evidence="1">
    <location>
        <begin position="1"/>
        <end position="54"/>
    </location>
</feature>
<evidence type="ECO:0000313" key="3">
    <source>
        <dbReference type="Proteomes" id="UP000467840"/>
    </source>
</evidence>
<protein>
    <submittedName>
        <fullName evidence="2">Uncharacterized protein</fullName>
    </submittedName>
</protein>
<dbReference type="EMBL" id="JAAGAX010000010">
    <property type="protein sequence ID" value="KAF2301121.1"/>
    <property type="molecule type" value="Genomic_DNA"/>
</dbReference>